<sequence length="213" mass="24550">MAYHIFIEGGLGAGKTLMMSTLAHHWRYKVRQAGGDIALFSNYDLKDSSNMLNYQDWYDVAKAQGSICCWDEAQMAFDSRQALKSKSVYATQLLMYVRKMKSIQIYCSPSINNIDSRIRQVVEVLVSVSKRGNRGIVLNFFDYQSKQFGANGKFLHSQIIPRWKLEQIYKQNLYDTHNMVQGFPLPNTQRQADDFFEKLEDIHNAARGKVKLS</sequence>
<dbReference type="InterPro" id="IPR008900">
    <property type="entry name" value="Zot_N"/>
</dbReference>
<accession>A0A1H0DG35</accession>
<protein>
    <submittedName>
        <fullName evidence="2">Zonular occludens toxin (Zot)</fullName>
    </submittedName>
</protein>
<dbReference type="OrthoDB" id="2590238at2"/>
<feature type="domain" description="Zona occludens toxin N-terminal" evidence="1">
    <location>
        <begin position="51"/>
        <end position="144"/>
    </location>
</feature>
<keyword evidence="3" id="KW-1185">Reference proteome</keyword>
<evidence type="ECO:0000313" key="2">
    <source>
        <dbReference type="EMBL" id="SDN68966.1"/>
    </source>
</evidence>
<dbReference type="AlphaFoldDB" id="A0A1H0DG35"/>
<dbReference type="Pfam" id="PF05707">
    <property type="entry name" value="Zot"/>
    <property type="match status" value="1"/>
</dbReference>
<evidence type="ECO:0000313" key="3">
    <source>
        <dbReference type="Proteomes" id="UP000199334"/>
    </source>
</evidence>
<proteinExistence type="predicted"/>
<reference evidence="2 3" key="1">
    <citation type="submission" date="2016-10" db="EMBL/GenBank/DDBJ databases">
        <authorList>
            <person name="de Groot N.N."/>
        </authorList>
    </citation>
    <scope>NUCLEOTIDE SEQUENCE [LARGE SCALE GENOMIC DNA]</scope>
    <source>
        <strain evidence="2 3">CGMCC 1.3442</strain>
    </source>
</reference>
<evidence type="ECO:0000259" key="1">
    <source>
        <dbReference type="Pfam" id="PF05707"/>
    </source>
</evidence>
<dbReference type="InterPro" id="IPR027417">
    <property type="entry name" value="P-loop_NTPase"/>
</dbReference>
<dbReference type="SUPFAM" id="SSF52540">
    <property type="entry name" value="P-loop containing nucleoside triphosphate hydrolases"/>
    <property type="match status" value="1"/>
</dbReference>
<dbReference type="RefSeq" id="WP_093857260.1">
    <property type="nucleotide sequence ID" value="NZ_BJVZ01000004.1"/>
</dbReference>
<dbReference type="Gene3D" id="3.40.50.300">
    <property type="entry name" value="P-loop containing nucleotide triphosphate hydrolases"/>
    <property type="match status" value="1"/>
</dbReference>
<dbReference type="EMBL" id="FNIG01000007">
    <property type="protein sequence ID" value="SDN68966.1"/>
    <property type="molecule type" value="Genomic_DNA"/>
</dbReference>
<name>A0A1H0DG35_9BACI</name>
<dbReference type="Proteomes" id="UP000199334">
    <property type="component" value="Unassembled WGS sequence"/>
</dbReference>
<dbReference type="STRING" id="237069.SAMN05216498_2853"/>
<gene>
    <name evidence="2" type="ORF">SAMN05216498_2853</name>
</gene>
<organism evidence="2 3">
    <name type="scientific">Tenuibacillus multivorans</name>
    <dbReference type="NCBI Taxonomy" id="237069"/>
    <lineage>
        <taxon>Bacteria</taxon>
        <taxon>Bacillati</taxon>
        <taxon>Bacillota</taxon>
        <taxon>Bacilli</taxon>
        <taxon>Bacillales</taxon>
        <taxon>Bacillaceae</taxon>
        <taxon>Tenuibacillus</taxon>
    </lineage>
</organism>